<accession>A0A1H1UJK3</accession>
<evidence type="ECO:0000259" key="3">
    <source>
        <dbReference type="Pfam" id="PF01464"/>
    </source>
</evidence>
<comment type="similarity">
    <text evidence="1">Belongs to the transglycosylase Slt family.</text>
</comment>
<organism evidence="4 5">
    <name type="scientific">Halopseudomonas xinjiangensis</name>
    <dbReference type="NCBI Taxonomy" id="487184"/>
    <lineage>
        <taxon>Bacteria</taxon>
        <taxon>Pseudomonadati</taxon>
        <taxon>Pseudomonadota</taxon>
        <taxon>Gammaproteobacteria</taxon>
        <taxon>Pseudomonadales</taxon>
        <taxon>Pseudomonadaceae</taxon>
        <taxon>Halopseudomonas</taxon>
    </lineage>
</organism>
<dbReference type="InterPro" id="IPR023346">
    <property type="entry name" value="Lysozyme-like_dom_sf"/>
</dbReference>
<proteinExistence type="inferred from homology"/>
<gene>
    <name evidence="4" type="ORF">SAMN05216421_2070</name>
</gene>
<keyword evidence="2" id="KW-0732">Signal</keyword>
<evidence type="ECO:0000256" key="1">
    <source>
        <dbReference type="ARBA" id="ARBA00007734"/>
    </source>
</evidence>
<dbReference type="OrthoDB" id="9815002at2"/>
<dbReference type="SUPFAM" id="SSF53955">
    <property type="entry name" value="Lysozyme-like"/>
    <property type="match status" value="1"/>
</dbReference>
<dbReference type="EMBL" id="LT629736">
    <property type="protein sequence ID" value="SDS72668.1"/>
    <property type="molecule type" value="Genomic_DNA"/>
</dbReference>
<feature type="signal peptide" evidence="2">
    <location>
        <begin position="1"/>
        <end position="23"/>
    </location>
</feature>
<dbReference type="PANTHER" id="PTHR37423">
    <property type="entry name" value="SOLUBLE LYTIC MUREIN TRANSGLYCOSYLASE-RELATED"/>
    <property type="match status" value="1"/>
</dbReference>
<dbReference type="Pfam" id="PF01464">
    <property type="entry name" value="SLT"/>
    <property type="match status" value="1"/>
</dbReference>
<dbReference type="Gene3D" id="1.10.530.10">
    <property type="match status" value="1"/>
</dbReference>
<dbReference type="PANTHER" id="PTHR37423:SF2">
    <property type="entry name" value="MEMBRANE-BOUND LYTIC MUREIN TRANSGLYCOSYLASE C"/>
    <property type="match status" value="1"/>
</dbReference>
<feature type="domain" description="Transglycosylase SLT" evidence="3">
    <location>
        <begin position="88"/>
        <end position="178"/>
    </location>
</feature>
<dbReference type="InterPro" id="IPR008258">
    <property type="entry name" value="Transglycosylase_SLT_dom_1"/>
</dbReference>
<evidence type="ECO:0000256" key="2">
    <source>
        <dbReference type="SAM" id="SignalP"/>
    </source>
</evidence>
<feature type="chain" id="PRO_5009262304" evidence="2">
    <location>
        <begin position="24"/>
        <end position="198"/>
    </location>
</feature>
<protein>
    <submittedName>
        <fullName evidence="4">Transglycosylase SLT domain-containing protein</fullName>
    </submittedName>
</protein>
<dbReference type="RefSeq" id="WP_093394160.1">
    <property type="nucleotide sequence ID" value="NZ_LT629736.1"/>
</dbReference>
<sequence>MAHRSRLVNWLVVLAVFAGPASAALEQPGSPPPVDAELKAYLMQTVAQADSFEDRFDAEVWLMDMSTRMRPYLPNERERLTFLRQVHSEARKAGLKPDLVIALIHVESLFDRFALSRVGAQGVMQIMPFWKHELGRPEDNLIDLSTNLRYGCTILKYYLDKEKGDMRRALARYNGSLGSPKYPDKVFEYWHRYWYVRD</sequence>
<dbReference type="STRING" id="487184.SAMN05216421_2070"/>
<name>A0A1H1UJK3_9GAMM</name>
<keyword evidence="5" id="KW-1185">Reference proteome</keyword>
<dbReference type="AlphaFoldDB" id="A0A1H1UJK3"/>
<evidence type="ECO:0000313" key="5">
    <source>
        <dbReference type="Proteomes" id="UP000243207"/>
    </source>
</evidence>
<evidence type="ECO:0000313" key="4">
    <source>
        <dbReference type="EMBL" id="SDS72668.1"/>
    </source>
</evidence>
<reference evidence="5" key="1">
    <citation type="submission" date="2016-10" db="EMBL/GenBank/DDBJ databases">
        <authorList>
            <person name="Varghese N."/>
            <person name="Submissions S."/>
        </authorList>
    </citation>
    <scope>NUCLEOTIDE SEQUENCE [LARGE SCALE GENOMIC DNA]</scope>
    <source>
        <strain evidence="5">NRRL B-51270</strain>
    </source>
</reference>
<dbReference type="Proteomes" id="UP000243207">
    <property type="component" value="Chromosome I"/>
</dbReference>